<gene>
    <name evidence="1" type="ORF">AFUS01_LOCUS22456</name>
    <name evidence="2" type="ORF">AFUS01_LOCUS24915</name>
</gene>
<feature type="non-terminal residue" evidence="2">
    <location>
        <position position="24"/>
    </location>
</feature>
<dbReference type="Proteomes" id="UP000708208">
    <property type="component" value="Unassembled WGS sequence"/>
</dbReference>
<evidence type="ECO:0000313" key="3">
    <source>
        <dbReference type="Proteomes" id="UP000708208"/>
    </source>
</evidence>
<name>A0A8J2P989_9HEXA</name>
<dbReference type="AlphaFoldDB" id="A0A8J2P989"/>
<sequence>YSWTVVLTFDVWSTLSSIRPQSSR</sequence>
<feature type="non-terminal residue" evidence="2">
    <location>
        <position position="1"/>
    </location>
</feature>
<keyword evidence="3" id="KW-1185">Reference proteome</keyword>
<organism evidence="2 3">
    <name type="scientific">Allacma fusca</name>
    <dbReference type="NCBI Taxonomy" id="39272"/>
    <lineage>
        <taxon>Eukaryota</taxon>
        <taxon>Metazoa</taxon>
        <taxon>Ecdysozoa</taxon>
        <taxon>Arthropoda</taxon>
        <taxon>Hexapoda</taxon>
        <taxon>Collembola</taxon>
        <taxon>Symphypleona</taxon>
        <taxon>Sminthuridae</taxon>
        <taxon>Allacma</taxon>
    </lineage>
</organism>
<dbReference type="EMBL" id="CAJVCH010261584">
    <property type="protein sequence ID" value="CAG7734049.1"/>
    <property type="molecule type" value="Genomic_DNA"/>
</dbReference>
<reference evidence="2" key="1">
    <citation type="submission" date="2021-06" db="EMBL/GenBank/DDBJ databases">
        <authorList>
            <person name="Hodson N. C."/>
            <person name="Mongue J. A."/>
            <person name="Jaron S. K."/>
        </authorList>
    </citation>
    <scope>NUCLEOTIDE SEQUENCE</scope>
</reference>
<accession>A0A8J2P989</accession>
<dbReference type="EMBL" id="CAJVCH010315860">
    <property type="protein sequence ID" value="CAG7786343.1"/>
    <property type="molecule type" value="Genomic_DNA"/>
</dbReference>
<evidence type="ECO:0000313" key="2">
    <source>
        <dbReference type="EMBL" id="CAG7786343.1"/>
    </source>
</evidence>
<proteinExistence type="predicted"/>
<protein>
    <submittedName>
        <fullName evidence="2">Uncharacterized protein</fullName>
    </submittedName>
</protein>
<evidence type="ECO:0000313" key="1">
    <source>
        <dbReference type="EMBL" id="CAG7734049.1"/>
    </source>
</evidence>
<comment type="caution">
    <text evidence="2">The sequence shown here is derived from an EMBL/GenBank/DDBJ whole genome shotgun (WGS) entry which is preliminary data.</text>
</comment>